<dbReference type="Pfam" id="PF06969">
    <property type="entry name" value="HemN_C"/>
    <property type="match status" value="1"/>
</dbReference>
<dbReference type="SFLD" id="SFLDG01065">
    <property type="entry name" value="anaerobic_coproporphyrinogen-I"/>
    <property type="match status" value="1"/>
</dbReference>
<evidence type="ECO:0000313" key="12">
    <source>
        <dbReference type="Proteomes" id="UP000824128"/>
    </source>
</evidence>
<dbReference type="GO" id="GO:0006779">
    <property type="term" value="P:porphyrin-containing compound biosynthetic process"/>
    <property type="evidence" value="ECO:0007669"/>
    <property type="project" value="InterPro"/>
</dbReference>
<dbReference type="InterPro" id="IPR034505">
    <property type="entry name" value="Coproporphyrinogen-III_oxidase"/>
</dbReference>
<keyword evidence="5 9" id="KW-0479">Metal-binding</keyword>
<keyword evidence="7 9" id="KW-0411">Iron-sulfur</keyword>
<protein>
    <recommendedName>
        <fullName evidence="2 9">Heme chaperone HemW</fullName>
    </recommendedName>
</protein>
<dbReference type="AlphaFoldDB" id="A0A9D1SSZ4"/>
<keyword evidence="9" id="KW-0004">4Fe-4S</keyword>
<evidence type="ECO:0000256" key="5">
    <source>
        <dbReference type="ARBA" id="ARBA00022723"/>
    </source>
</evidence>
<dbReference type="Gene3D" id="3.20.20.70">
    <property type="entry name" value="Aldolase class I"/>
    <property type="match status" value="1"/>
</dbReference>
<dbReference type="GO" id="GO:0004109">
    <property type="term" value="F:coproporphyrinogen oxidase activity"/>
    <property type="evidence" value="ECO:0007669"/>
    <property type="project" value="InterPro"/>
</dbReference>
<dbReference type="EMBL" id="DVNZ01000181">
    <property type="protein sequence ID" value="HIU94643.1"/>
    <property type="molecule type" value="Genomic_DNA"/>
</dbReference>
<dbReference type="InterPro" id="IPR007197">
    <property type="entry name" value="rSAM"/>
</dbReference>
<reference evidence="11" key="2">
    <citation type="journal article" date="2021" name="PeerJ">
        <title>Extensive microbial diversity within the chicken gut microbiome revealed by metagenomics and culture.</title>
        <authorList>
            <person name="Gilroy R."/>
            <person name="Ravi A."/>
            <person name="Getino M."/>
            <person name="Pursley I."/>
            <person name="Horton D.L."/>
            <person name="Alikhan N.F."/>
            <person name="Baker D."/>
            <person name="Gharbi K."/>
            <person name="Hall N."/>
            <person name="Watson M."/>
            <person name="Adriaenssens E.M."/>
            <person name="Foster-Nyarko E."/>
            <person name="Jarju S."/>
            <person name="Secka A."/>
            <person name="Antonio M."/>
            <person name="Oren A."/>
            <person name="Chaudhuri R.R."/>
            <person name="La Ragione R."/>
            <person name="Hildebrand F."/>
            <person name="Pallen M.J."/>
        </authorList>
    </citation>
    <scope>NUCLEOTIDE SEQUENCE</scope>
    <source>
        <strain evidence="11">ChiGjej2B2-16831</strain>
    </source>
</reference>
<keyword evidence="8 9" id="KW-0143">Chaperone</keyword>
<dbReference type="Pfam" id="PF04055">
    <property type="entry name" value="Radical_SAM"/>
    <property type="match status" value="1"/>
</dbReference>
<keyword evidence="9" id="KW-0963">Cytoplasm</keyword>
<dbReference type="Proteomes" id="UP000824128">
    <property type="component" value="Unassembled WGS sequence"/>
</dbReference>
<dbReference type="PANTHER" id="PTHR13932:SF5">
    <property type="entry name" value="RADICAL S-ADENOSYL METHIONINE DOMAIN-CONTAINING PROTEIN 1, MITOCHONDRIAL"/>
    <property type="match status" value="1"/>
</dbReference>
<evidence type="ECO:0000256" key="6">
    <source>
        <dbReference type="ARBA" id="ARBA00023004"/>
    </source>
</evidence>
<evidence type="ECO:0000256" key="7">
    <source>
        <dbReference type="ARBA" id="ARBA00023014"/>
    </source>
</evidence>
<feature type="non-terminal residue" evidence="11">
    <location>
        <position position="348"/>
    </location>
</feature>
<dbReference type="PANTHER" id="PTHR13932">
    <property type="entry name" value="COPROPORPHYRINIGEN III OXIDASE"/>
    <property type="match status" value="1"/>
</dbReference>
<gene>
    <name evidence="11" type="primary">hemW</name>
    <name evidence="11" type="ORF">IAD24_05720</name>
</gene>
<evidence type="ECO:0000256" key="3">
    <source>
        <dbReference type="ARBA" id="ARBA00022617"/>
    </source>
</evidence>
<dbReference type="InterPro" id="IPR058240">
    <property type="entry name" value="rSAM_sf"/>
</dbReference>
<dbReference type="NCBIfam" id="TIGR00539">
    <property type="entry name" value="hemN_rel"/>
    <property type="match status" value="1"/>
</dbReference>
<dbReference type="InterPro" id="IPR004559">
    <property type="entry name" value="HemW-like"/>
</dbReference>
<dbReference type="PROSITE" id="PS51918">
    <property type="entry name" value="RADICAL_SAM"/>
    <property type="match status" value="1"/>
</dbReference>
<evidence type="ECO:0000259" key="10">
    <source>
        <dbReference type="PROSITE" id="PS51918"/>
    </source>
</evidence>
<sequence length="348" mass="37453">MAGVYFHIPFCVRKCAYCDFVSYAQPERAEGYAALLEREIALASKRLPVPAAVETVFFGGGTPSLLSGGALSGVLDALRARYPVAPDAEITVECNPGAVDAARLAAYRAAGVNRLSVGLQSADGALLAAIGRIHTYEQFERTMALARDAGFDNINVDVMHGLPGQSAAAYLDTLARVCARPDVRHVSAYALILEEGTPLFERVRAGRAALPDEDAVADMQDAGMAYLAAHGFTRYEISNFARAGFSCRHNLNYWNNGEYLGFGAAAHGAQRVDGVWTRRENHPALETYAGAVCAGRLPARQVRAIGRDEEMFETVMLALRTVAGLPLRAFSARFGVSLYEAYPQAVAR</sequence>
<comment type="similarity">
    <text evidence="1">Belongs to the anaerobic coproporphyrinogen-III oxidase family. HemW subfamily.</text>
</comment>
<dbReference type="InterPro" id="IPR010723">
    <property type="entry name" value="HemN_C"/>
</dbReference>
<dbReference type="SMART" id="SM00729">
    <property type="entry name" value="Elp3"/>
    <property type="match status" value="1"/>
</dbReference>
<feature type="domain" description="Radical SAM core" evidence="10">
    <location>
        <begin position="1"/>
        <end position="233"/>
    </location>
</feature>
<reference evidence="11" key="1">
    <citation type="submission" date="2020-10" db="EMBL/GenBank/DDBJ databases">
        <authorList>
            <person name="Gilroy R."/>
        </authorList>
    </citation>
    <scope>NUCLEOTIDE SEQUENCE</scope>
    <source>
        <strain evidence="11">ChiGjej2B2-16831</strain>
    </source>
</reference>
<dbReference type="SFLD" id="SFLDS00029">
    <property type="entry name" value="Radical_SAM"/>
    <property type="match status" value="1"/>
</dbReference>
<comment type="subcellular location">
    <subcellularLocation>
        <location evidence="9">Cytoplasm</location>
    </subcellularLocation>
</comment>
<dbReference type="GO" id="GO:0005737">
    <property type="term" value="C:cytoplasm"/>
    <property type="evidence" value="ECO:0007669"/>
    <property type="project" value="UniProtKB-SubCell"/>
</dbReference>
<evidence type="ECO:0000313" key="11">
    <source>
        <dbReference type="EMBL" id="HIU94643.1"/>
    </source>
</evidence>
<dbReference type="SUPFAM" id="SSF102114">
    <property type="entry name" value="Radical SAM enzymes"/>
    <property type="match status" value="1"/>
</dbReference>
<dbReference type="GO" id="GO:0046872">
    <property type="term" value="F:metal ion binding"/>
    <property type="evidence" value="ECO:0007669"/>
    <property type="project" value="UniProtKB-UniRule"/>
</dbReference>
<dbReference type="SFLD" id="SFLDF00288">
    <property type="entry name" value="HemN-like__clustered_with_nucl"/>
    <property type="match status" value="1"/>
</dbReference>
<dbReference type="GO" id="GO:0051539">
    <property type="term" value="F:4 iron, 4 sulfur cluster binding"/>
    <property type="evidence" value="ECO:0007669"/>
    <property type="project" value="UniProtKB-UniRule"/>
</dbReference>
<comment type="caution">
    <text evidence="11">The sequence shown here is derived from an EMBL/GenBank/DDBJ whole genome shotgun (WGS) entry which is preliminary data.</text>
</comment>
<evidence type="ECO:0000256" key="2">
    <source>
        <dbReference type="ARBA" id="ARBA00017228"/>
    </source>
</evidence>
<evidence type="ECO:0000256" key="8">
    <source>
        <dbReference type="ARBA" id="ARBA00023186"/>
    </source>
</evidence>
<keyword evidence="6 9" id="KW-0408">Iron</keyword>
<keyword evidence="4 9" id="KW-0949">S-adenosyl-L-methionine</keyword>
<accession>A0A9D1SSZ4</accession>
<evidence type="ECO:0000256" key="4">
    <source>
        <dbReference type="ARBA" id="ARBA00022691"/>
    </source>
</evidence>
<evidence type="ECO:0000256" key="1">
    <source>
        <dbReference type="ARBA" id="ARBA00006100"/>
    </source>
</evidence>
<organism evidence="11 12">
    <name type="scientific">Candidatus Aphodomorpha intestinavium</name>
    <dbReference type="NCBI Taxonomy" id="2840672"/>
    <lineage>
        <taxon>Bacteria</taxon>
        <taxon>Bacillati</taxon>
        <taxon>Bacillota</taxon>
        <taxon>Clostridia</taxon>
        <taxon>Eubacteriales</taxon>
        <taxon>Candidatus Aphodomorpha</taxon>
    </lineage>
</organism>
<keyword evidence="3 9" id="KW-0349">Heme</keyword>
<dbReference type="SFLD" id="SFLDF00562">
    <property type="entry name" value="HemN-like__clustered_with_heat"/>
    <property type="match status" value="1"/>
</dbReference>
<dbReference type="InterPro" id="IPR006638">
    <property type="entry name" value="Elp3/MiaA/NifB-like_rSAM"/>
</dbReference>
<evidence type="ECO:0000256" key="9">
    <source>
        <dbReference type="RuleBase" id="RU364116"/>
    </source>
</evidence>
<dbReference type="InterPro" id="IPR013785">
    <property type="entry name" value="Aldolase_TIM"/>
</dbReference>
<dbReference type="SFLD" id="SFLDG01082">
    <property type="entry name" value="B12-binding_domain_containing"/>
    <property type="match status" value="1"/>
</dbReference>
<proteinExistence type="inferred from homology"/>
<name>A0A9D1SSZ4_9FIRM</name>
<dbReference type="CDD" id="cd01335">
    <property type="entry name" value="Radical_SAM"/>
    <property type="match status" value="1"/>
</dbReference>
<comment type="function">
    <text evidence="9">Probably acts as a heme chaperone, transferring heme to an unknown acceptor. Binds one molecule of heme per monomer, possibly covalently. Binds 1 [4Fe-4S] cluster. The cluster is coordinated with 3 cysteines and an exchangeable S-adenosyl-L-methionine.</text>
</comment>